<organism evidence="1 2">
    <name type="scientific">Mycena maculata</name>
    <dbReference type="NCBI Taxonomy" id="230809"/>
    <lineage>
        <taxon>Eukaryota</taxon>
        <taxon>Fungi</taxon>
        <taxon>Dikarya</taxon>
        <taxon>Basidiomycota</taxon>
        <taxon>Agaricomycotina</taxon>
        <taxon>Agaricomycetes</taxon>
        <taxon>Agaricomycetidae</taxon>
        <taxon>Agaricales</taxon>
        <taxon>Marasmiineae</taxon>
        <taxon>Mycenaceae</taxon>
        <taxon>Mycena</taxon>
    </lineage>
</organism>
<accession>A0AAD7NJS6</accession>
<evidence type="ECO:0000313" key="1">
    <source>
        <dbReference type="EMBL" id="KAJ7763227.1"/>
    </source>
</evidence>
<evidence type="ECO:0000313" key="2">
    <source>
        <dbReference type="Proteomes" id="UP001215280"/>
    </source>
</evidence>
<name>A0AAD7NJS6_9AGAR</name>
<gene>
    <name evidence="1" type="ORF">DFH07DRAFT_813160</name>
</gene>
<dbReference type="EMBL" id="JARJLG010000041">
    <property type="protein sequence ID" value="KAJ7763227.1"/>
    <property type="molecule type" value="Genomic_DNA"/>
</dbReference>
<proteinExistence type="predicted"/>
<protein>
    <submittedName>
        <fullName evidence="1">Uncharacterized protein</fullName>
    </submittedName>
</protein>
<comment type="caution">
    <text evidence="1">The sequence shown here is derived from an EMBL/GenBank/DDBJ whole genome shotgun (WGS) entry which is preliminary data.</text>
</comment>
<dbReference type="Proteomes" id="UP001215280">
    <property type="component" value="Unassembled WGS sequence"/>
</dbReference>
<reference evidence="1" key="1">
    <citation type="submission" date="2023-03" db="EMBL/GenBank/DDBJ databases">
        <title>Massive genome expansion in bonnet fungi (Mycena s.s.) driven by repeated elements and novel gene families across ecological guilds.</title>
        <authorList>
            <consortium name="Lawrence Berkeley National Laboratory"/>
            <person name="Harder C.B."/>
            <person name="Miyauchi S."/>
            <person name="Viragh M."/>
            <person name="Kuo A."/>
            <person name="Thoen E."/>
            <person name="Andreopoulos B."/>
            <person name="Lu D."/>
            <person name="Skrede I."/>
            <person name="Drula E."/>
            <person name="Henrissat B."/>
            <person name="Morin E."/>
            <person name="Kohler A."/>
            <person name="Barry K."/>
            <person name="LaButti K."/>
            <person name="Morin E."/>
            <person name="Salamov A."/>
            <person name="Lipzen A."/>
            <person name="Mereny Z."/>
            <person name="Hegedus B."/>
            <person name="Baldrian P."/>
            <person name="Stursova M."/>
            <person name="Weitz H."/>
            <person name="Taylor A."/>
            <person name="Grigoriev I.V."/>
            <person name="Nagy L.G."/>
            <person name="Martin F."/>
            <person name="Kauserud H."/>
        </authorList>
    </citation>
    <scope>NUCLEOTIDE SEQUENCE</scope>
    <source>
        <strain evidence="1">CBHHK188m</strain>
    </source>
</reference>
<sequence>MCRLCRDGVESMHHIFVTCNQFNDWRREAAMEVETRTARKLLEAGVPEEGQLHVLRAAKSLFSDESSVWPLKITQYSLGQVPTTQILITSTMLPDNIKRRFLSAAGTTL</sequence>
<keyword evidence="2" id="KW-1185">Reference proteome</keyword>
<dbReference type="AlphaFoldDB" id="A0AAD7NJS6"/>